<accession>A0A5C4N616</accession>
<dbReference type="PROSITE" id="PS50110">
    <property type="entry name" value="RESPONSE_REGULATORY"/>
    <property type="match status" value="1"/>
</dbReference>
<comment type="caution">
    <text evidence="3">The sequence shown here is derived from an EMBL/GenBank/DDBJ whole genome shotgun (WGS) entry which is preliminary data.</text>
</comment>
<dbReference type="SUPFAM" id="SSF52172">
    <property type="entry name" value="CheY-like"/>
    <property type="match status" value="1"/>
</dbReference>
<feature type="modified residue" description="4-aspartylphosphate" evidence="1">
    <location>
        <position position="64"/>
    </location>
</feature>
<name>A0A5C4N616_9RHOB</name>
<feature type="domain" description="Response regulatory" evidence="2">
    <location>
        <begin position="13"/>
        <end position="122"/>
    </location>
</feature>
<dbReference type="InterPro" id="IPR001789">
    <property type="entry name" value="Sig_transdc_resp-reg_receiver"/>
</dbReference>
<dbReference type="Gene3D" id="3.40.50.2300">
    <property type="match status" value="1"/>
</dbReference>
<dbReference type="Pfam" id="PF00072">
    <property type="entry name" value="Response_reg"/>
    <property type="match status" value="1"/>
</dbReference>
<dbReference type="GO" id="GO:0000160">
    <property type="term" value="P:phosphorelay signal transduction system"/>
    <property type="evidence" value="ECO:0007669"/>
    <property type="project" value="InterPro"/>
</dbReference>
<evidence type="ECO:0000313" key="3">
    <source>
        <dbReference type="EMBL" id="TNC65391.1"/>
    </source>
</evidence>
<dbReference type="SMART" id="SM00448">
    <property type="entry name" value="REC"/>
    <property type="match status" value="1"/>
</dbReference>
<proteinExistence type="predicted"/>
<dbReference type="EMBL" id="VDFV01000038">
    <property type="protein sequence ID" value="TNC65391.1"/>
    <property type="molecule type" value="Genomic_DNA"/>
</dbReference>
<dbReference type="AlphaFoldDB" id="A0A5C4N616"/>
<protein>
    <submittedName>
        <fullName evidence="3">Response regulator</fullName>
    </submittedName>
</protein>
<evidence type="ECO:0000313" key="4">
    <source>
        <dbReference type="Proteomes" id="UP000305709"/>
    </source>
</evidence>
<gene>
    <name evidence="3" type="ORF">FHG71_17715</name>
</gene>
<dbReference type="InterPro" id="IPR011006">
    <property type="entry name" value="CheY-like_superfamily"/>
</dbReference>
<evidence type="ECO:0000256" key="1">
    <source>
        <dbReference type="PROSITE-ProRule" id="PRU00169"/>
    </source>
</evidence>
<sequence length="122" mass="13287">MLHSTPSSLRGRRILVVEDDFVVADDFRCALEQDGAEVVGPVSNVAQALALLPGAPPLDAAILDINLGGLMVYPVADVLRQHGIPFVFVSGYDHEEVPDSYADVPYCEKPLDVRRCVRELLT</sequence>
<reference evidence="3 4" key="1">
    <citation type="submission" date="2019-06" db="EMBL/GenBank/DDBJ databases">
        <authorList>
            <person name="Jiang L."/>
        </authorList>
    </citation>
    <scope>NUCLEOTIDE SEQUENCE [LARGE SCALE GENOMIC DNA]</scope>
    <source>
        <strain evidence="3 4">YIM 48858</strain>
    </source>
</reference>
<evidence type="ECO:0000259" key="2">
    <source>
        <dbReference type="PROSITE" id="PS50110"/>
    </source>
</evidence>
<keyword evidence="4" id="KW-1185">Reference proteome</keyword>
<dbReference type="OrthoDB" id="582170at2"/>
<keyword evidence="1" id="KW-0597">Phosphoprotein</keyword>
<organism evidence="3 4">
    <name type="scientific">Rubellimicrobium roseum</name>
    <dbReference type="NCBI Taxonomy" id="687525"/>
    <lineage>
        <taxon>Bacteria</taxon>
        <taxon>Pseudomonadati</taxon>
        <taxon>Pseudomonadota</taxon>
        <taxon>Alphaproteobacteria</taxon>
        <taxon>Rhodobacterales</taxon>
        <taxon>Roseobacteraceae</taxon>
        <taxon>Rubellimicrobium</taxon>
    </lineage>
</organism>
<dbReference type="RefSeq" id="WP_139083032.1">
    <property type="nucleotide sequence ID" value="NZ_VDFV01000038.1"/>
</dbReference>
<dbReference type="Proteomes" id="UP000305709">
    <property type="component" value="Unassembled WGS sequence"/>
</dbReference>